<protein>
    <submittedName>
        <fullName evidence="1">Galactose oxidase</fullName>
    </submittedName>
</protein>
<evidence type="ECO:0000313" key="1">
    <source>
        <dbReference type="EMBL" id="PST82058.1"/>
    </source>
</evidence>
<dbReference type="Gene3D" id="2.120.10.80">
    <property type="entry name" value="Kelch-type beta propeller"/>
    <property type="match status" value="1"/>
</dbReference>
<dbReference type="RefSeq" id="WP_162618716.1">
    <property type="nucleotide sequence ID" value="NZ_KZ686270.1"/>
</dbReference>
<evidence type="ECO:0000313" key="2">
    <source>
        <dbReference type="Proteomes" id="UP000240912"/>
    </source>
</evidence>
<dbReference type="Pfam" id="PF24996">
    <property type="entry name" value="NANM"/>
    <property type="match status" value="1"/>
</dbReference>
<accession>A0A2T3HHY4</accession>
<dbReference type="InterPro" id="IPR015915">
    <property type="entry name" value="Kelch-typ_b-propeller"/>
</dbReference>
<dbReference type="InterPro" id="IPR056734">
    <property type="entry name" value="NANM"/>
</dbReference>
<dbReference type="AlphaFoldDB" id="A0A2T3HHY4"/>
<dbReference type="SUPFAM" id="SSF117281">
    <property type="entry name" value="Kelch motif"/>
    <property type="match status" value="1"/>
</dbReference>
<proteinExistence type="predicted"/>
<organism evidence="1 2">
    <name type="scientific">Pedobacter yulinensis</name>
    <dbReference type="NCBI Taxonomy" id="2126353"/>
    <lineage>
        <taxon>Bacteria</taxon>
        <taxon>Pseudomonadati</taxon>
        <taxon>Bacteroidota</taxon>
        <taxon>Sphingobacteriia</taxon>
        <taxon>Sphingobacteriales</taxon>
        <taxon>Sphingobacteriaceae</taxon>
        <taxon>Pedobacter</taxon>
    </lineage>
</organism>
<reference evidence="1 2" key="1">
    <citation type="submission" date="2018-03" db="EMBL/GenBank/DDBJ databases">
        <authorList>
            <person name="Keele B.F."/>
        </authorList>
    </citation>
    <scope>NUCLEOTIDE SEQUENCE [LARGE SCALE GENOMIC DNA]</scope>
    <source>
        <strain evidence="1 2">YL28-9</strain>
    </source>
</reference>
<dbReference type="EMBL" id="PYLS01000006">
    <property type="protein sequence ID" value="PST82058.1"/>
    <property type="molecule type" value="Genomic_DNA"/>
</dbReference>
<sequence length="377" mass="40350">MILSTTTALAQQPAAPAVRWLPPVRLVNEDGRVAAGVAGAVSGIHREVFLLAGGANFPEKMPWEGGKKHYSDEIHVFVPDGPGLKAAAVRCRLSQAVAYAGSTSTPEGIVYAGGENEAGLSGQAYLLRWEPRQRQVAIKRLPDLPLALTNTALVSIGHTVYAAGGDGALVSSATFLSLDLRAARPEWQPLPDLPVALANTVLVAQKSGDRSGIFLIGGRTKTLTGISKLHGSVYFFDTQNNTWEQRAAVSDEKTPMNLSAGTGLAVGPDLILLAGGDRGEVFHKIETFLAAIAAAKTPEEKERLTREKNELVINHQGFFRGMLLYNTRKDCWTSAGELPFPAQVTTTARFWGEKIILPSGEIRPGVRTPDINIGTIE</sequence>
<comment type="caution">
    <text evidence="1">The sequence shown here is derived from an EMBL/GenBank/DDBJ whole genome shotgun (WGS) entry which is preliminary data.</text>
</comment>
<dbReference type="Proteomes" id="UP000240912">
    <property type="component" value="Unassembled WGS sequence"/>
</dbReference>
<name>A0A2T3HHY4_9SPHI</name>
<keyword evidence="2" id="KW-1185">Reference proteome</keyword>
<gene>
    <name evidence="1" type="ORF">C7T94_14690</name>
</gene>